<keyword evidence="10" id="KW-0802">TPR repeat</keyword>
<organism evidence="13 14">
    <name type="scientific">Ambrosiozyma monospora</name>
    <name type="common">Yeast</name>
    <name type="synonym">Endomycopsis monosporus</name>
    <dbReference type="NCBI Taxonomy" id="43982"/>
    <lineage>
        <taxon>Eukaryota</taxon>
        <taxon>Fungi</taxon>
        <taxon>Dikarya</taxon>
        <taxon>Ascomycota</taxon>
        <taxon>Saccharomycotina</taxon>
        <taxon>Pichiomycetes</taxon>
        <taxon>Pichiales</taxon>
        <taxon>Pichiaceae</taxon>
        <taxon>Ambrosiozyma</taxon>
    </lineage>
</organism>
<dbReference type="AlphaFoldDB" id="A0A9W7DFY4"/>
<evidence type="ECO:0000313" key="13">
    <source>
        <dbReference type="EMBL" id="GMG34344.1"/>
    </source>
</evidence>
<feature type="region of interest" description="Disordered" evidence="11">
    <location>
        <begin position="1"/>
        <end position="32"/>
    </location>
</feature>
<dbReference type="EMBL" id="BSXU01002105">
    <property type="protein sequence ID" value="GMG34344.1"/>
    <property type="molecule type" value="Genomic_DNA"/>
</dbReference>
<feature type="repeat" description="TPR" evidence="10">
    <location>
        <begin position="90"/>
        <end position="123"/>
    </location>
</feature>
<evidence type="ECO:0000259" key="12">
    <source>
        <dbReference type="Pfam" id="PF23233"/>
    </source>
</evidence>
<comment type="similarity">
    <text evidence="2">Belongs to the crooked-neck family.</text>
</comment>
<dbReference type="SMART" id="SM00386">
    <property type="entry name" value="HAT"/>
    <property type="match status" value="9"/>
</dbReference>
<dbReference type="InterPro" id="IPR019734">
    <property type="entry name" value="TPR_rpt"/>
</dbReference>
<evidence type="ECO:0000256" key="11">
    <source>
        <dbReference type="SAM" id="MobiDB-lite"/>
    </source>
</evidence>
<dbReference type="GO" id="GO:0000245">
    <property type="term" value="P:spliceosomal complex assembly"/>
    <property type="evidence" value="ECO:0007669"/>
    <property type="project" value="TreeGrafter"/>
</dbReference>
<dbReference type="PROSITE" id="PS50005">
    <property type="entry name" value="TPR"/>
    <property type="match status" value="1"/>
</dbReference>
<evidence type="ECO:0000256" key="4">
    <source>
        <dbReference type="ARBA" id="ARBA00022664"/>
    </source>
</evidence>
<dbReference type="GO" id="GO:0071011">
    <property type="term" value="C:precatalytic spliceosome"/>
    <property type="evidence" value="ECO:0007669"/>
    <property type="project" value="TreeGrafter"/>
</dbReference>
<evidence type="ECO:0000313" key="14">
    <source>
        <dbReference type="Proteomes" id="UP001165063"/>
    </source>
</evidence>
<dbReference type="InterPro" id="IPR011990">
    <property type="entry name" value="TPR-like_helical_dom_sf"/>
</dbReference>
<keyword evidence="14" id="KW-1185">Reference proteome</keyword>
<dbReference type="InterPro" id="IPR055433">
    <property type="entry name" value="HAT_Syf1-like_N"/>
</dbReference>
<comment type="caution">
    <text evidence="13">The sequence shown here is derived from an EMBL/GenBank/DDBJ whole genome shotgun (WGS) entry which is preliminary data.</text>
</comment>
<dbReference type="Pfam" id="PF23233">
    <property type="entry name" value="HAT_Syf1_CNRKL1_N"/>
    <property type="match status" value="2"/>
</dbReference>
<sequence length="785" mass="92732">MSVSLPSNSAITQTGLPSKQQQQQQQQQPIRKPAELQITAEHILHEAYEFKDNPIKQTDHRIADLEELHDFQRRKRTEHENALRRNRFSFGEWLRYAQFEIDQHDYARARSVFERALEVDETNVSVWVRYIQCELKGKNVNHARNLLQRSVRILPRVDKLWYLYVTVEESLANVIAVRQVFENWLQWKPGYEVWLHFIQFEERYGEFDNCRLIFEKFVVVFPKADTWIQWANFEKVHGDDVNIFNVYKLAVESLFAANVHNGANGKLDGKILVSWIQWEVTKKHWKRIEKLYRYAKDTLSESDLLELQSKYAKFQRQFGDKESLEVSTLTKRKIKYENELQSNPYSYETWWDYLNVIEEHPDTAEIDLKQAFDRAIHTVPRSSSSKSDWLPWIYIWLRYISWEEVSNKNIDEARTLFQDLLQVIPHKKFTFAKVWIKFAEFEIRQGDLMAARKILGRSMGVCPNAIIMKFYISLEIKLKEFDRVRMIYNKLIESFSNVVGYWLEYANLESNLGDDPRSKAIYDLAIAESTLTDESKIILLNQYIQLQLESHHFTEARNLYETLIIITNEDLRTVIKGCLFELKIPSQRQINEYAQEVEHSDDPDPVFQFHISEDAKTRVRKRFESVILKAKEKGDNERRVVLLEALKKFESKHGDEVTVSKVESRLPKIVTTVKEMENGDKEEYEEFEFPDDILETAKEVENFTANFASRFEADDDEENEPNEQKDIAKGESSNASTNDTDDENAKKQHHQSNSLKRRFEADSDDEDVENTNVAPAKRFMSRFEE</sequence>
<evidence type="ECO:0000256" key="8">
    <source>
        <dbReference type="ARBA" id="ARBA00023242"/>
    </source>
</evidence>
<comment type="subunit">
    <text evidence="3">Associated with the spliceosome.</text>
</comment>
<dbReference type="GO" id="GO:0071007">
    <property type="term" value="C:U2-type catalytic step 2 spliceosome"/>
    <property type="evidence" value="ECO:0007669"/>
    <property type="project" value="TreeGrafter"/>
</dbReference>
<dbReference type="PANTHER" id="PTHR11246">
    <property type="entry name" value="PRE-MRNA SPLICING FACTOR"/>
    <property type="match status" value="1"/>
</dbReference>
<comment type="subcellular location">
    <subcellularLocation>
        <location evidence="1">Nucleus</location>
    </subcellularLocation>
</comment>
<dbReference type="GO" id="GO:0000974">
    <property type="term" value="C:Prp19 complex"/>
    <property type="evidence" value="ECO:0007669"/>
    <property type="project" value="TreeGrafter"/>
</dbReference>
<name>A0A9W7DFY4_AMBMO</name>
<dbReference type="PANTHER" id="PTHR11246:SF3">
    <property type="entry name" value="CROOKED NECK-LIKE PROTEIN 1"/>
    <property type="match status" value="1"/>
</dbReference>
<dbReference type="Gene3D" id="1.25.40.10">
    <property type="entry name" value="Tetratricopeptide repeat domain"/>
    <property type="match status" value="2"/>
</dbReference>
<feature type="compositionally biased region" description="Polar residues" evidence="11">
    <location>
        <begin position="1"/>
        <end position="19"/>
    </location>
</feature>
<accession>A0A9W7DFY4</accession>
<evidence type="ECO:0000256" key="7">
    <source>
        <dbReference type="ARBA" id="ARBA00023187"/>
    </source>
</evidence>
<protein>
    <recommendedName>
        <fullName evidence="9">Pre-mRNA-splicing factor CLF1</fullName>
    </recommendedName>
</protein>
<evidence type="ECO:0000256" key="6">
    <source>
        <dbReference type="ARBA" id="ARBA00022737"/>
    </source>
</evidence>
<dbReference type="Proteomes" id="UP001165063">
    <property type="component" value="Unassembled WGS sequence"/>
</dbReference>
<feature type="domain" description="Pre-mRNA-splicing factor Syf1-like N-terminal HAT-repeats" evidence="12">
    <location>
        <begin position="334"/>
        <end position="463"/>
    </location>
</feature>
<proteinExistence type="inferred from homology"/>
<evidence type="ECO:0000256" key="1">
    <source>
        <dbReference type="ARBA" id="ARBA00004123"/>
    </source>
</evidence>
<keyword evidence="8" id="KW-0539">Nucleus</keyword>
<evidence type="ECO:0000256" key="5">
    <source>
        <dbReference type="ARBA" id="ARBA00022728"/>
    </source>
</evidence>
<evidence type="ECO:0000256" key="3">
    <source>
        <dbReference type="ARBA" id="ARBA00011524"/>
    </source>
</evidence>
<keyword evidence="4" id="KW-0507">mRNA processing</keyword>
<feature type="region of interest" description="Disordered" evidence="11">
    <location>
        <begin position="710"/>
        <end position="785"/>
    </location>
</feature>
<reference evidence="13" key="1">
    <citation type="submission" date="2023-04" db="EMBL/GenBank/DDBJ databases">
        <title>Ambrosiozyma monospora NBRC 1965.</title>
        <authorList>
            <person name="Ichikawa N."/>
            <person name="Sato H."/>
            <person name="Tonouchi N."/>
        </authorList>
    </citation>
    <scope>NUCLEOTIDE SEQUENCE</scope>
    <source>
        <strain evidence="13">NBRC 1965</strain>
    </source>
</reference>
<feature type="domain" description="Pre-mRNA-splicing factor Syf1-like N-terminal HAT-repeats" evidence="12">
    <location>
        <begin position="77"/>
        <end position="222"/>
    </location>
</feature>
<dbReference type="InterPro" id="IPR045075">
    <property type="entry name" value="Syf1-like"/>
</dbReference>
<dbReference type="OrthoDB" id="541719at2759"/>
<keyword evidence="7" id="KW-0508">mRNA splicing</keyword>
<dbReference type="GO" id="GO:0071014">
    <property type="term" value="C:post-mRNA release spliceosomal complex"/>
    <property type="evidence" value="ECO:0007669"/>
    <property type="project" value="TreeGrafter"/>
</dbReference>
<keyword evidence="5" id="KW-0747">Spliceosome</keyword>
<evidence type="ECO:0000256" key="9">
    <source>
        <dbReference type="ARBA" id="ARBA00039167"/>
    </source>
</evidence>
<dbReference type="InterPro" id="IPR003107">
    <property type="entry name" value="HAT"/>
</dbReference>
<keyword evidence="6" id="KW-0677">Repeat</keyword>
<evidence type="ECO:0000256" key="2">
    <source>
        <dbReference type="ARBA" id="ARBA00008644"/>
    </source>
</evidence>
<gene>
    <name evidence="13" type="ORF">Amon01_000440300</name>
</gene>
<evidence type="ECO:0000256" key="10">
    <source>
        <dbReference type="PROSITE-ProRule" id="PRU00339"/>
    </source>
</evidence>
<dbReference type="SUPFAM" id="SSF48452">
    <property type="entry name" value="TPR-like"/>
    <property type="match status" value="3"/>
</dbReference>